<dbReference type="KEGG" id="ptaw:DW352_24720"/>
<evidence type="ECO:0000256" key="2">
    <source>
        <dbReference type="ARBA" id="ARBA00004651"/>
    </source>
</evidence>
<dbReference type="Gene3D" id="3.30.450.20">
    <property type="entry name" value="PAS domain"/>
    <property type="match status" value="2"/>
</dbReference>
<dbReference type="CDD" id="cd16917">
    <property type="entry name" value="HATPase_UhpB-NarQ-NarX-like"/>
    <property type="match status" value="1"/>
</dbReference>
<dbReference type="Gene3D" id="1.20.5.1930">
    <property type="match status" value="1"/>
</dbReference>
<keyword evidence="8 11" id="KW-1133">Transmembrane helix</keyword>
<evidence type="ECO:0000256" key="5">
    <source>
        <dbReference type="ARBA" id="ARBA00022679"/>
    </source>
</evidence>
<name>A0A346A2P9_9HYPH</name>
<dbReference type="Pfam" id="PF02743">
    <property type="entry name" value="dCache_1"/>
    <property type="match status" value="1"/>
</dbReference>
<evidence type="ECO:0000256" key="8">
    <source>
        <dbReference type="ARBA" id="ARBA00022989"/>
    </source>
</evidence>
<evidence type="ECO:0000256" key="11">
    <source>
        <dbReference type="SAM" id="Phobius"/>
    </source>
</evidence>
<comment type="subcellular location">
    <subcellularLocation>
        <location evidence="2">Cell membrane</location>
        <topology evidence="2">Multi-pass membrane protein</topology>
    </subcellularLocation>
</comment>
<evidence type="ECO:0000313" key="13">
    <source>
        <dbReference type="EMBL" id="AXK83446.1"/>
    </source>
</evidence>
<keyword evidence="6 11" id="KW-0812">Transmembrane</keyword>
<dbReference type="Proteomes" id="UP000254889">
    <property type="component" value="Chromosome"/>
</dbReference>
<dbReference type="EC" id="2.7.13.3" evidence="3"/>
<dbReference type="InterPro" id="IPR003594">
    <property type="entry name" value="HATPase_dom"/>
</dbReference>
<protein>
    <recommendedName>
        <fullName evidence="3">histidine kinase</fullName>
        <ecNumber evidence="3">2.7.13.3</ecNumber>
    </recommendedName>
</protein>
<keyword evidence="14" id="KW-1185">Reference proteome</keyword>
<dbReference type="InterPro" id="IPR005467">
    <property type="entry name" value="His_kinase_dom"/>
</dbReference>
<gene>
    <name evidence="13" type="ORF">DW352_24720</name>
</gene>
<evidence type="ECO:0000256" key="4">
    <source>
        <dbReference type="ARBA" id="ARBA00022475"/>
    </source>
</evidence>
<organism evidence="13 14">
    <name type="scientific">Pseudolabrys taiwanensis</name>
    <dbReference type="NCBI Taxonomy" id="331696"/>
    <lineage>
        <taxon>Bacteria</taxon>
        <taxon>Pseudomonadati</taxon>
        <taxon>Pseudomonadota</taxon>
        <taxon>Alphaproteobacteria</taxon>
        <taxon>Hyphomicrobiales</taxon>
        <taxon>Xanthobacteraceae</taxon>
        <taxon>Pseudolabrys</taxon>
    </lineage>
</organism>
<proteinExistence type="predicted"/>
<dbReference type="SMART" id="SM00387">
    <property type="entry name" value="HATPase_c"/>
    <property type="match status" value="1"/>
</dbReference>
<dbReference type="Gene3D" id="3.30.565.10">
    <property type="entry name" value="Histidine kinase-like ATPase, C-terminal domain"/>
    <property type="match status" value="1"/>
</dbReference>
<keyword evidence="4" id="KW-1003">Cell membrane</keyword>
<dbReference type="AlphaFoldDB" id="A0A346A2P9"/>
<accession>A0A346A2P9</accession>
<keyword evidence="5" id="KW-0808">Transferase</keyword>
<dbReference type="PANTHER" id="PTHR24421">
    <property type="entry name" value="NITRATE/NITRITE SENSOR PROTEIN NARX-RELATED"/>
    <property type="match status" value="1"/>
</dbReference>
<dbReference type="PROSITE" id="PS50109">
    <property type="entry name" value="HIS_KIN"/>
    <property type="match status" value="1"/>
</dbReference>
<evidence type="ECO:0000256" key="3">
    <source>
        <dbReference type="ARBA" id="ARBA00012438"/>
    </source>
</evidence>
<evidence type="ECO:0000313" key="14">
    <source>
        <dbReference type="Proteomes" id="UP000254889"/>
    </source>
</evidence>
<comment type="catalytic activity">
    <reaction evidence="1">
        <text>ATP + protein L-histidine = ADP + protein N-phospho-L-histidine.</text>
        <dbReference type="EC" id="2.7.13.3"/>
    </reaction>
</comment>
<feature type="domain" description="Histidine kinase" evidence="12">
    <location>
        <begin position="432"/>
        <end position="527"/>
    </location>
</feature>
<dbReference type="CDD" id="cd12915">
    <property type="entry name" value="PDC2_DGC_like"/>
    <property type="match status" value="1"/>
</dbReference>
<keyword evidence="7" id="KW-0418">Kinase</keyword>
<reference evidence="13 14" key="1">
    <citation type="submission" date="2018-07" db="EMBL/GenBank/DDBJ databases">
        <authorList>
            <person name="Quirk P.G."/>
            <person name="Krulwich T.A."/>
        </authorList>
    </citation>
    <scope>NUCLEOTIDE SEQUENCE [LARGE SCALE GENOMIC DNA]</scope>
    <source>
        <strain evidence="13 14">CC-BB4</strain>
    </source>
</reference>
<dbReference type="OrthoDB" id="9797605at2"/>
<dbReference type="InterPro" id="IPR050482">
    <property type="entry name" value="Sensor_HK_TwoCompSys"/>
</dbReference>
<evidence type="ECO:0000256" key="7">
    <source>
        <dbReference type="ARBA" id="ARBA00022777"/>
    </source>
</evidence>
<keyword evidence="10 11" id="KW-0472">Membrane</keyword>
<dbReference type="SUPFAM" id="SSF55874">
    <property type="entry name" value="ATPase domain of HSP90 chaperone/DNA topoisomerase II/histidine kinase"/>
    <property type="match status" value="1"/>
</dbReference>
<dbReference type="CDD" id="cd12914">
    <property type="entry name" value="PDC1_DGC_like"/>
    <property type="match status" value="1"/>
</dbReference>
<feature type="transmembrane region" description="Helical" evidence="11">
    <location>
        <begin position="292"/>
        <end position="314"/>
    </location>
</feature>
<dbReference type="RefSeq" id="WP_115693825.1">
    <property type="nucleotide sequence ID" value="NZ_CP031417.1"/>
</dbReference>
<evidence type="ECO:0000259" key="12">
    <source>
        <dbReference type="PROSITE" id="PS50109"/>
    </source>
</evidence>
<evidence type="ECO:0000256" key="9">
    <source>
        <dbReference type="ARBA" id="ARBA00023012"/>
    </source>
</evidence>
<dbReference type="EMBL" id="CP031417">
    <property type="protein sequence ID" value="AXK83446.1"/>
    <property type="molecule type" value="Genomic_DNA"/>
</dbReference>
<dbReference type="Pfam" id="PF02518">
    <property type="entry name" value="HATPase_c"/>
    <property type="match status" value="1"/>
</dbReference>
<dbReference type="PANTHER" id="PTHR24421:SF10">
    <property type="entry name" value="NITRATE_NITRITE SENSOR PROTEIN NARQ"/>
    <property type="match status" value="1"/>
</dbReference>
<evidence type="ECO:0000256" key="6">
    <source>
        <dbReference type="ARBA" id="ARBA00022692"/>
    </source>
</evidence>
<keyword evidence="9" id="KW-0902">Two-component regulatory system</keyword>
<dbReference type="InterPro" id="IPR033479">
    <property type="entry name" value="dCache_1"/>
</dbReference>
<dbReference type="GO" id="GO:0004673">
    <property type="term" value="F:protein histidine kinase activity"/>
    <property type="evidence" value="ECO:0007669"/>
    <property type="project" value="UniProtKB-EC"/>
</dbReference>
<dbReference type="GO" id="GO:0000160">
    <property type="term" value="P:phosphorelay signal transduction system"/>
    <property type="evidence" value="ECO:0007669"/>
    <property type="project" value="UniProtKB-KW"/>
</dbReference>
<dbReference type="GO" id="GO:0005886">
    <property type="term" value="C:plasma membrane"/>
    <property type="evidence" value="ECO:0007669"/>
    <property type="project" value="UniProtKB-SubCell"/>
</dbReference>
<dbReference type="InterPro" id="IPR036890">
    <property type="entry name" value="HATPase_C_sf"/>
</dbReference>
<evidence type="ECO:0000256" key="10">
    <source>
        <dbReference type="ARBA" id="ARBA00023136"/>
    </source>
</evidence>
<sequence length="530" mass="57430">MTPRKARILSGRLSNASSAIICGTFSLFVLLLCVAAGLHFKSLIQQEFYRQTETVAQVLLADFEDDVAAADAILSRVAADIPKDAVSPEHEQQLHRLLSGYTPQPSMIGPAILDRNGTLIASATTDAVPAMSLKDRNAFRIHADSPNEDILYIGTPMRSAMVDEWIIQFSRPLRDETGAFYGVVILSYRLSHFVRLYEKLKLSDRGFAALAGKDGVVRVRTFNGTIGLGDEVPRVAVAYRRVLAGENVGTFYARTGPDDVLRIGTFVASQMTPFYVTVAYDNDYLRARYIGFLYALGLCWLVLTAGIVAATYFIRRLETVKRQAQLEIVNSAVAERQNISADMHDSIGASLAALLASLSTGHIQAADVRRKVGEVLMELRFLVDSSEPVDGDVGLLLGNVRHRMGSGIELAGIAFDWQIGDLPPIEGLTPRDTLAVKLVLMEAFSNVLHHSKATVAKLAAHYNASTSAIVICVSDNGRGFDETTTAAGRGLSNMRKRVATISTGATIEINSSPGRGTTIRLTLDAPRSAS</sequence>
<feature type="transmembrane region" description="Helical" evidence="11">
    <location>
        <begin position="20"/>
        <end position="40"/>
    </location>
</feature>
<evidence type="ECO:0000256" key="1">
    <source>
        <dbReference type="ARBA" id="ARBA00000085"/>
    </source>
</evidence>